<reference evidence="4 5" key="1">
    <citation type="journal article" date="2020" name="Phytopathology">
        <title>A high-quality genome resource of Botrytis fragariae, a new and rapidly spreading fungal pathogen causing strawberry gray mold in the U.S.A.</title>
        <authorList>
            <person name="Wu Y."/>
            <person name="Saski C.A."/>
            <person name="Schnabel G."/>
            <person name="Xiao S."/>
            <person name="Hu M."/>
        </authorList>
    </citation>
    <scope>NUCLEOTIDE SEQUENCE [LARGE SCALE GENOMIC DNA]</scope>
    <source>
        <strain evidence="4 5">BVB16</strain>
    </source>
</reference>
<feature type="compositionally biased region" description="Polar residues" evidence="3">
    <location>
        <begin position="426"/>
        <end position="460"/>
    </location>
</feature>
<dbReference type="GO" id="GO:0005886">
    <property type="term" value="C:plasma membrane"/>
    <property type="evidence" value="ECO:0007669"/>
    <property type="project" value="TreeGrafter"/>
</dbReference>
<dbReference type="Gene3D" id="1.20.1270.60">
    <property type="entry name" value="Arfaptin homology (AH) domain/BAR domain"/>
    <property type="match status" value="1"/>
</dbReference>
<feature type="compositionally biased region" description="Low complexity" evidence="3">
    <location>
        <begin position="37"/>
        <end position="69"/>
    </location>
</feature>
<keyword evidence="1" id="KW-0597">Phosphoprotein</keyword>
<dbReference type="PANTHER" id="PTHR31962:SF4">
    <property type="entry name" value="PRIMARY COMPONENT OF EISOSOMES (EUROFUNG)"/>
    <property type="match status" value="1"/>
</dbReference>
<keyword evidence="2" id="KW-0175">Coiled coil</keyword>
<sequence>MCWPSRTKYYREPVVREVVYAPRPVSRGHHHHHHPQRVSVTSVRSSRPVSRTYVTTTSPRTSRTSYSTSTHRRSRGSGSGEKNNPLKHLFAPNHPLLHPHRYGIRPVFNYADRQVKIIVTNIIIVRNRALSVRSSGGKSSSKDASSSKHFSLSSLRGINQPDLSKKLYKLIKTENNLITAYETAGRERISIATQLSEWGESTEDDAISEISDKIGVLLSELGDQEDYYAHSLDDSRGVLKAIRNTEKSVQPSRDHKHKLVEQIAKLRAKEPQSATLVTLEQELVRAEAEQLVAEAQLTNITRKKIKEAYDAEFAATIERAEKQIILARHGRRLLNLLDDTPIVPGNIRPAFEHTEQARQILNDAEDDLRDWQLDEEELQSHGNLDSGAMRQEGVEHQQVQNVESSVVGTEDGYHNEGVQSEIGDSRISSGQQVPGSYAPSVTGTSVTTGPMETNEVNRVA</sequence>
<dbReference type="GeneID" id="59264167"/>
<dbReference type="PANTHER" id="PTHR31962">
    <property type="entry name" value="SPHINGOLIPID LONG CHAIN BASE-RESPONSIVE PROTEIN PIL1"/>
    <property type="match status" value="1"/>
</dbReference>
<organism evidence="4 5">
    <name type="scientific">Botrytis fragariae</name>
    <dbReference type="NCBI Taxonomy" id="1964551"/>
    <lineage>
        <taxon>Eukaryota</taxon>
        <taxon>Fungi</taxon>
        <taxon>Dikarya</taxon>
        <taxon>Ascomycota</taxon>
        <taxon>Pezizomycotina</taxon>
        <taxon>Leotiomycetes</taxon>
        <taxon>Helotiales</taxon>
        <taxon>Sclerotiniaceae</taxon>
        <taxon>Botrytis</taxon>
    </lineage>
</organism>
<evidence type="ECO:0000256" key="3">
    <source>
        <dbReference type="SAM" id="MobiDB-lite"/>
    </source>
</evidence>
<feature type="region of interest" description="Disordered" evidence="3">
    <location>
        <begin position="25"/>
        <end position="86"/>
    </location>
</feature>
<dbReference type="RefSeq" id="XP_037188943.1">
    <property type="nucleotide sequence ID" value="XM_037340475.1"/>
</dbReference>
<dbReference type="EMBL" id="JABFCT010000015">
    <property type="protein sequence ID" value="KAF5869996.1"/>
    <property type="molecule type" value="Genomic_DNA"/>
</dbReference>
<dbReference type="GO" id="GO:0006897">
    <property type="term" value="P:endocytosis"/>
    <property type="evidence" value="ECO:0007669"/>
    <property type="project" value="TreeGrafter"/>
</dbReference>
<feature type="coiled-coil region" evidence="2">
    <location>
        <begin position="354"/>
        <end position="381"/>
    </location>
</feature>
<dbReference type="FunFam" id="1.20.1270.60:FF:000005">
    <property type="entry name" value="Sphingolipid long chain base-responsive pil1"/>
    <property type="match status" value="1"/>
</dbReference>
<dbReference type="GO" id="GO:0070941">
    <property type="term" value="P:eisosome assembly"/>
    <property type="evidence" value="ECO:0007669"/>
    <property type="project" value="TreeGrafter"/>
</dbReference>
<dbReference type="InterPro" id="IPR028245">
    <property type="entry name" value="PIL1/LSP1"/>
</dbReference>
<proteinExistence type="predicted"/>
<evidence type="ECO:0000313" key="5">
    <source>
        <dbReference type="Proteomes" id="UP000531561"/>
    </source>
</evidence>
<dbReference type="GO" id="GO:0036286">
    <property type="term" value="C:eisosome filament"/>
    <property type="evidence" value="ECO:0007669"/>
    <property type="project" value="TreeGrafter"/>
</dbReference>
<feature type="region of interest" description="Disordered" evidence="3">
    <location>
        <begin position="405"/>
        <end position="460"/>
    </location>
</feature>
<dbReference type="AlphaFoldDB" id="A0A8H6ALW8"/>
<dbReference type="Pfam" id="PF13805">
    <property type="entry name" value="Pil1"/>
    <property type="match status" value="1"/>
</dbReference>
<keyword evidence="5" id="KW-1185">Reference proteome</keyword>
<name>A0A8H6ALW8_9HELO</name>
<comment type="caution">
    <text evidence="4">The sequence shown here is derived from an EMBL/GenBank/DDBJ whole genome shotgun (WGS) entry which is preliminary data.</text>
</comment>
<dbReference type="GO" id="GO:0008289">
    <property type="term" value="F:lipid binding"/>
    <property type="evidence" value="ECO:0007669"/>
    <property type="project" value="TreeGrafter"/>
</dbReference>
<accession>A0A8H6ALW8</accession>
<gene>
    <name evidence="4" type="ORF">Bfra_010141</name>
</gene>
<evidence type="ECO:0000256" key="2">
    <source>
        <dbReference type="SAM" id="Coils"/>
    </source>
</evidence>
<protein>
    <submittedName>
        <fullName evidence="4">Putative sphingolipid long chain base-responsive protein lsp1 protein</fullName>
    </submittedName>
</protein>
<dbReference type="OrthoDB" id="5599269at2759"/>
<evidence type="ECO:0000256" key="1">
    <source>
        <dbReference type="ARBA" id="ARBA00022553"/>
    </source>
</evidence>
<evidence type="ECO:0000313" key="4">
    <source>
        <dbReference type="EMBL" id="KAF5869996.1"/>
    </source>
</evidence>
<dbReference type="InterPro" id="IPR027267">
    <property type="entry name" value="AH/BAR_dom_sf"/>
</dbReference>
<dbReference type="Proteomes" id="UP000531561">
    <property type="component" value="Unassembled WGS sequence"/>
</dbReference>
<feature type="compositionally biased region" description="Basic residues" evidence="3">
    <location>
        <begin position="26"/>
        <end position="36"/>
    </location>
</feature>